<comment type="caution">
    <text evidence="1">The sequence shown here is derived from an EMBL/GenBank/DDBJ whole genome shotgun (WGS) entry which is preliminary data.</text>
</comment>
<gene>
    <name evidence="1" type="ORF">R0H02_04940</name>
</gene>
<keyword evidence="2" id="KW-1185">Reference proteome</keyword>
<evidence type="ECO:0000313" key="1">
    <source>
        <dbReference type="EMBL" id="MDV2861810.1"/>
    </source>
</evidence>
<sequence length="52" mass="5772">MVSRLEGMMLIAMLCLAYRLQPEDLERVANQLAEFDAVNDAITGELNNVACD</sequence>
<dbReference type="EMBL" id="JAWJAC010000003">
    <property type="protein sequence ID" value="MDV2861810.1"/>
    <property type="molecule type" value="Genomic_DNA"/>
</dbReference>
<proteinExistence type="predicted"/>
<evidence type="ECO:0000313" key="2">
    <source>
        <dbReference type="Proteomes" id="UP001286589"/>
    </source>
</evidence>
<reference evidence="1 2" key="1">
    <citation type="submission" date="2023-10" db="EMBL/GenBank/DDBJ databases">
        <title>Phytobacter spp. The emergence of a new genus of hospital-origin enterobacteria encoding carbapenemases in Argentina.</title>
        <authorList>
            <person name="Vay C."/>
            <person name="Almuzara M."/>
            <person name="Traglia G.M."/>
            <person name="Campos J."/>
        </authorList>
    </citation>
    <scope>NUCLEOTIDE SEQUENCE [LARGE SCALE GENOMIC DNA]</scope>
    <source>
        <strain evidence="1 2">CVMA36</strain>
    </source>
</reference>
<accession>A0AB35RJE7</accession>
<name>A0AB35RJE7_9ENTR</name>
<dbReference type="AlphaFoldDB" id="A0AB35RJE7"/>
<dbReference type="Proteomes" id="UP001286589">
    <property type="component" value="Unassembled WGS sequence"/>
</dbReference>
<dbReference type="RefSeq" id="WP_317101387.1">
    <property type="nucleotide sequence ID" value="NZ_JAWJAC010000003.1"/>
</dbReference>
<organism evidence="1 2">
    <name type="scientific">Phytobacter ursingii</name>
    <dbReference type="NCBI Taxonomy" id="1972431"/>
    <lineage>
        <taxon>Bacteria</taxon>
        <taxon>Pseudomonadati</taxon>
        <taxon>Pseudomonadota</taxon>
        <taxon>Gammaproteobacteria</taxon>
        <taxon>Enterobacterales</taxon>
        <taxon>Enterobacteriaceae</taxon>
        <taxon>Phytobacter</taxon>
    </lineage>
</organism>
<protein>
    <submittedName>
        <fullName evidence="1">Uncharacterized protein</fullName>
    </submittedName>
</protein>